<protein>
    <submittedName>
        <fullName evidence="2">Glycosyl hydrolase family 28-related protein</fullName>
    </submittedName>
</protein>
<keyword evidence="3" id="KW-1185">Reference proteome</keyword>
<dbReference type="GO" id="GO:0016787">
    <property type="term" value="F:hydrolase activity"/>
    <property type="evidence" value="ECO:0007669"/>
    <property type="project" value="UniProtKB-KW"/>
</dbReference>
<dbReference type="Gene3D" id="2.160.20.10">
    <property type="entry name" value="Single-stranded right-handed beta-helix, Pectin lyase-like"/>
    <property type="match status" value="1"/>
</dbReference>
<keyword evidence="2" id="KW-0378">Hydrolase</keyword>
<reference evidence="2 3" key="1">
    <citation type="submission" date="2024-08" db="EMBL/GenBank/DDBJ databases">
        <title>Tateyamaria sp. nov., isolated from marine algae.</title>
        <authorList>
            <person name="Choi B.J."/>
            <person name="Kim J.M."/>
            <person name="Lee J.K."/>
            <person name="Choi D.G."/>
            <person name="Bayburt H."/>
            <person name="Baek J.H."/>
            <person name="Han D.M."/>
            <person name="Jeon C.O."/>
        </authorList>
    </citation>
    <scope>NUCLEOTIDE SEQUENCE [LARGE SCALE GENOMIC DNA]</scope>
    <source>
        <strain evidence="2 3">KMU-156</strain>
    </source>
</reference>
<dbReference type="RefSeq" id="WP_407590615.1">
    <property type="nucleotide sequence ID" value="NZ_JBHDIY010000002.1"/>
</dbReference>
<proteinExistence type="predicted"/>
<dbReference type="Proteomes" id="UP001627408">
    <property type="component" value="Unassembled WGS sequence"/>
</dbReference>
<dbReference type="SUPFAM" id="SSF51126">
    <property type="entry name" value="Pectin lyase-like"/>
    <property type="match status" value="1"/>
</dbReference>
<dbReference type="InterPro" id="IPR024535">
    <property type="entry name" value="RHGA/B-epi-like_pectate_lyase"/>
</dbReference>
<gene>
    <name evidence="2" type="ORF">ACERZ8_02920</name>
</gene>
<evidence type="ECO:0000313" key="2">
    <source>
        <dbReference type="EMBL" id="MFL4468871.1"/>
    </source>
</evidence>
<comment type="caution">
    <text evidence="2">The sequence shown here is derived from an EMBL/GenBank/DDBJ whole genome shotgun (WGS) entry which is preliminary data.</text>
</comment>
<dbReference type="EMBL" id="JBHDIY010000002">
    <property type="protein sequence ID" value="MFL4468871.1"/>
    <property type="molecule type" value="Genomic_DNA"/>
</dbReference>
<sequence>MNKAITDGVLLMPPPFANGLDVWSSGIGTPGSDTYQNAANAALVPADQDFGGCLELLKVSDNTRVRYMGETPVSPGCYLRVTARVKAISGNLPTAWISAYAARADGSWISGVTVTSTSVPLTSYGEVVEVSAIVGIGNRGGVDFVWGGDAAYGHFGISLTGPNGGIVRIDDIEIEDVSSVFLGDIVSTVDVRDFGAVGDGTTDDSDAFDAANAAANGRTILVPAGTFRLEKDVAFDHPAKFEGQVDMPVDKMLLLRKNFDLPTYIEAFGEEGVAFRKAFQALLNSSDHESLDLGGRRVQVDGPIDMQAAVPNRDQFNTRRVIRNGQIEAVGDNWDTIVATSPATYSTSNARTLTNVTNIANIEVGSLVEGNGVGREIYVRDVNIAAEEITLNAPIYDAVGTQTYTFSRFPYLVDLSGFSKLSKFNMSNIEFQCNGKCSGILLAPTGPTFELQECFISRPKDRGLTSIGGGCQGILIDRCQFLSAEEGQTVDQRTSIALNVNSNDAKIRDCRATQFRHFICAAGQNHLIMGNHFFQGDGVSGGIRTAGIVLQDNFTASVISGNYIDNCFVEWTNERDPTPQFTAGFSFSSFSLTDNVFLASDVADWFSYLVVKPHGSGHFLNGVSVTGNRFRCINGSMTRAERVDTSFSDLNHDRNRSVYFEGNSYHNVQEQASNPLLVAHDQNTNAKIWTISTNKQLPFESYCQFVDSVALTGDIRNTSNARVFENPVGKGRIGANEDQFTLEFASTVRGQVRATVRMDKD</sequence>
<dbReference type="InterPro" id="IPR012334">
    <property type="entry name" value="Pectin_lyas_fold"/>
</dbReference>
<name>A0ABW8UP38_9RHOB</name>
<dbReference type="Pfam" id="PF12708">
    <property type="entry name" value="Pect-lyase_RHGA_epim"/>
    <property type="match status" value="1"/>
</dbReference>
<evidence type="ECO:0000313" key="3">
    <source>
        <dbReference type="Proteomes" id="UP001627408"/>
    </source>
</evidence>
<organism evidence="2 3">
    <name type="scientific">Tateyamaria armeniaca</name>
    <dbReference type="NCBI Taxonomy" id="2518930"/>
    <lineage>
        <taxon>Bacteria</taxon>
        <taxon>Pseudomonadati</taxon>
        <taxon>Pseudomonadota</taxon>
        <taxon>Alphaproteobacteria</taxon>
        <taxon>Rhodobacterales</taxon>
        <taxon>Roseobacteraceae</taxon>
        <taxon>Tateyamaria</taxon>
    </lineage>
</organism>
<feature type="domain" description="Rhamnogalacturonase A/B/Epimerase-like pectate lyase" evidence="1">
    <location>
        <begin position="189"/>
        <end position="243"/>
    </location>
</feature>
<dbReference type="InterPro" id="IPR011050">
    <property type="entry name" value="Pectin_lyase_fold/virulence"/>
</dbReference>
<evidence type="ECO:0000259" key="1">
    <source>
        <dbReference type="Pfam" id="PF12708"/>
    </source>
</evidence>
<accession>A0ABW8UP38</accession>